<name>A0AAD4X6I3_9MAGN</name>
<sequence>MRGRDVPKQDLDNKSLLWVMGGSPQLTTIGADKTLAIWSTISFKELRSIKPVPKLACHSVASWCHPRAPNLDILTCVKDCYIWAIEHPTYSALTRPLCELSSLAPPQLLASTKKLRVSAWLQLAPTLVNQFRYLAIVWPDIPYFRCTRLPVIHKPGSARKGKEAAASSATVQVHIILDDGTSNILTRSIDGRSEPVIGLQGGALLGVAFRTSRRINVVAATSISSVYAIVRLCFKVGKLFSLSVAFFPSQYGLHGTKLSNIVLLLTAIYCDMFAKRQLFVATPTTIGCAFVDAGVAPIDIETKRSIEEMRMTVCENERSTGQSCF</sequence>
<proteinExistence type="predicted"/>
<evidence type="ECO:0000313" key="2">
    <source>
        <dbReference type="Proteomes" id="UP001202328"/>
    </source>
</evidence>
<dbReference type="Proteomes" id="UP001202328">
    <property type="component" value="Unassembled WGS sequence"/>
</dbReference>
<dbReference type="PANTHER" id="PTHR45521">
    <property type="entry name" value="TSET COMPLEX MEMBER TSTF"/>
    <property type="match status" value="1"/>
</dbReference>
<dbReference type="InterPro" id="IPR053290">
    <property type="entry name" value="TSET_complex_member"/>
</dbReference>
<reference evidence="1" key="1">
    <citation type="submission" date="2022-04" db="EMBL/GenBank/DDBJ databases">
        <title>A functionally conserved STORR gene fusion in Papaver species that diverged 16.8 million years ago.</title>
        <authorList>
            <person name="Catania T."/>
        </authorList>
    </citation>
    <scope>NUCLEOTIDE SEQUENCE</scope>
    <source>
        <strain evidence="1">S-188037</strain>
    </source>
</reference>
<organism evidence="1 2">
    <name type="scientific">Papaver atlanticum</name>
    <dbReference type="NCBI Taxonomy" id="357466"/>
    <lineage>
        <taxon>Eukaryota</taxon>
        <taxon>Viridiplantae</taxon>
        <taxon>Streptophyta</taxon>
        <taxon>Embryophyta</taxon>
        <taxon>Tracheophyta</taxon>
        <taxon>Spermatophyta</taxon>
        <taxon>Magnoliopsida</taxon>
        <taxon>Ranunculales</taxon>
        <taxon>Papaveraceae</taxon>
        <taxon>Papaveroideae</taxon>
        <taxon>Papaver</taxon>
    </lineage>
</organism>
<evidence type="ECO:0000313" key="1">
    <source>
        <dbReference type="EMBL" id="KAI3849680.1"/>
    </source>
</evidence>
<accession>A0AAD4X6I3</accession>
<dbReference type="EMBL" id="JAJJMB010016078">
    <property type="protein sequence ID" value="KAI3849680.1"/>
    <property type="molecule type" value="Genomic_DNA"/>
</dbReference>
<comment type="caution">
    <text evidence="1">The sequence shown here is derived from an EMBL/GenBank/DDBJ whole genome shotgun (WGS) entry which is preliminary data.</text>
</comment>
<dbReference type="PANTHER" id="PTHR45521:SF2">
    <property type="entry name" value="TRANSDUCIN_WD40 REPEAT-LIKE SUPERFAMILY PROTEIN"/>
    <property type="match status" value="1"/>
</dbReference>
<dbReference type="AlphaFoldDB" id="A0AAD4X6I3"/>
<gene>
    <name evidence="1" type="ORF">MKW98_026594</name>
</gene>
<keyword evidence="2" id="KW-1185">Reference proteome</keyword>
<protein>
    <submittedName>
        <fullName evidence="1">Uncharacterized protein</fullName>
    </submittedName>
</protein>